<gene>
    <name evidence="6" type="ORF">ACFOW9_09385</name>
</gene>
<keyword evidence="1" id="KW-0808">Transferase</keyword>
<dbReference type="InterPro" id="IPR036890">
    <property type="entry name" value="HATPase_C_sf"/>
</dbReference>
<dbReference type="Pfam" id="PF01590">
    <property type="entry name" value="GAF"/>
    <property type="match status" value="1"/>
</dbReference>
<comment type="caution">
    <text evidence="6">The sequence shown here is derived from an EMBL/GenBank/DDBJ whole genome shotgun (WGS) entry which is preliminary data.</text>
</comment>
<dbReference type="Pfam" id="PF02518">
    <property type="entry name" value="HATPase_c"/>
    <property type="match status" value="1"/>
</dbReference>
<feature type="domain" description="Histidine kinase/HSP90-like ATPase" evidence="5">
    <location>
        <begin position="501"/>
        <end position="591"/>
    </location>
</feature>
<dbReference type="RefSeq" id="WP_326832759.1">
    <property type="nucleotide sequence ID" value="NZ_BAABLL010000004.1"/>
</dbReference>
<dbReference type="PANTHER" id="PTHR24421">
    <property type="entry name" value="NITRATE/NITRITE SENSOR PROTEIN NARX-RELATED"/>
    <property type="match status" value="1"/>
</dbReference>
<evidence type="ECO:0000313" key="7">
    <source>
        <dbReference type="Proteomes" id="UP001595773"/>
    </source>
</evidence>
<dbReference type="SMART" id="SM00387">
    <property type="entry name" value="HATPase_c"/>
    <property type="match status" value="1"/>
</dbReference>
<protein>
    <submittedName>
        <fullName evidence="6">GAF domain-containing protein</fullName>
    </submittedName>
</protein>
<evidence type="ECO:0000256" key="3">
    <source>
        <dbReference type="ARBA" id="ARBA00023012"/>
    </source>
</evidence>
<evidence type="ECO:0000259" key="5">
    <source>
        <dbReference type="SMART" id="SM00387"/>
    </source>
</evidence>
<evidence type="ECO:0000313" key="6">
    <source>
        <dbReference type="EMBL" id="MFC4265810.1"/>
    </source>
</evidence>
<organism evidence="6 7">
    <name type="scientific">Arthrobacter cryoconiti</name>
    <dbReference type="NCBI Taxonomy" id="748907"/>
    <lineage>
        <taxon>Bacteria</taxon>
        <taxon>Bacillati</taxon>
        <taxon>Actinomycetota</taxon>
        <taxon>Actinomycetes</taxon>
        <taxon>Micrococcales</taxon>
        <taxon>Micrococcaceae</taxon>
        <taxon>Arthrobacter</taxon>
    </lineage>
</organism>
<dbReference type="SUPFAM" id="SSF55781">
    <property type="entry name" value="GAF domain-like"/>
    <property type="match status" value="2"/>
</dbReference>
<dbReference type="InterPro" id="IPR011712">
    <property type="entry name" value="Sig_transdc_His_kin_sub3_dim/P"/>
</dbReference>
<proteinExistence type="predicted"/>
<dbReference type="CDD" id="cd16917">
    <property type="entry name" value="HATPase_UhpB-NarQ-NarX-like"/>
    <property type="match status" value="1"/>
</dbReference>
<evidence type="ECO:0000256" key="2">
    <source>
        <dbReference type="ARBA" id="ARBA00022777"/>
    </source>
</evidence>
<reference evidence="7" key="1">
    <citation type="journal article" date="2019" name="Int. J. Syst. Evol. Microbiol.">
        <title>The Global Catalogue of Microorganisms (GCM) 10K type strain sequencing project: providing services to taxonomists for standard genome sequencing and annotation.</title>
        <authorList>
            <consortium name="The Broad Institute Genomics Platform"/>
            <consortium name="The Broad Institute Genome Sequencing Center for Infectious Disease"/>
            <person name="Wu L."/>
            <person name="Ma J."/>
        </authorList>
    </citation>
    <scope>NUCLEOTIDE SEQUENCE [LARGE SCALE GENOMIC DNA]</scope>
    <source>
        <strain evidence="7">CGMCC 1.10698</strain>
    </source>
</reference>
<dbReference type="Gene3D" id="3.30.565.10">
    <property type="entry name" value="Histidine kinase-like ATPase, C-terminal domain"/>
    <property type="match status" value="1"/>
</dbReference>
<feature type="domain" description="GAF" evidence="4">
    <location>
        <begin position="77"/>
        <end position="224"/>
    </location>
</feature>
<name>A0ABV8R1K4_9MICC</name>
<evidence type="ECO:0000259" key="4">
    <source>
        <dbReference type="SMART" id="SM00065"/>
    </source>
</evidence>
<keyword evidence="3" id="KW-0902">Two-component regulatory system</keyword>
<dbReference type="InterPro" id="IPR029016">
    <property type="entry name" value="GAF-like_dom_sf"/>
</dbReference>
<dbReference type="EMBL" id="JBHSCQ010000010">
    <property type="protein sequence ID" value="MFC4265810.1"/>
    <property type="molecule type" value="Genomic_DNA"/>
</dbReference>
<dbReference type="InterPro" id="IPR003594">
    <property type="entry name" value="HATPase_dom"/>
</dbReference>
<keyword evidence="7" id="KW-1185">Reference proteome</keyword>
<evidence type="ECO:0000256" key="1">
    <source>
        <dbReference type="ARBA" id="ARBA00022679"/>
    </source>
</evidence>
<dbReference type="SUPFAM" id="SSF55874">
    <property type="entry name" value="ATPase domain of HSP90 chaperone/DNA topoisomerase II/histidine kinase"/>
    <property type="match status" value="1"/>
</dbReference>
<dbReference type="InterPro" id="IPR050482">
    <property type="entry name" value="Sensor_HK_TwoCompSys"/>
</dbReference>
<sequence length="593" mass="63645">MPDGQEVPINGKCFMIMGGNVDGSETGAGEPLLAPAAGLRIEDLLREFVARADELLLTQERMRGLLSAVVSVAEDLSLDAVLERVVRSARTLLRADYAALGVIGEDRSLTHFITVGIDEELIRQIGPLPTGHGVLGTLTSDPRPLRLHDLHDHPASVGFPEHHPPMKSFLGVPVRVRGRFFGNLYMTEKVDGQDFTLEDQELAVALAAAAGVAIENARLFEDARRRSRWLEACMYVTGRMMDDERDITENSLDMIAETALRESDSALTLIGVSADNGPELFIAAAAGERAAAMAGRSLALDTPAIAEVLKTGVPTVFDDATDLLGEVDGPALGPIIVIALGPQGTNQGLLILAKGQGSGSYSKIVVEMSAVFGSHVALALELARSHRLREQIMVFTDRDRIARDLHDVVIQRLFAAGLSVQSLQRFVTEKEAAQRIRTVTAELDGTIRDLRSTIYSLQATSSQSELLSDLVLRAVRNASNPLPFAPRLNLSGPIDSAVSDVIAKHLLAVLSEGLSNAVRHADAGTIGVSVDVTTANVTVIIEDDGVGLGEPLHRSGLANMRKRAELLDGSLEIETGENKGTRLVWCVPVKEFQ</sequence>
<dbReference type="Gene3D" id="3.30.450.40">
    <property type="match status" value="2"/>
</dbReference>
<dbReference type="Gene3D" id="1.20.5.1930">
    <property type="match status" value="1"/>
</dbReference>
<dbReference type="Pfam" id="PF07730">
    <property type="entry name" value="HisKA_3"/>
    <property type="match status" value="1"/>
</dbReference>
<dbReference type="Proteomes" id="UP001595773">
    <property type="component" value="Unassembled WGS sequence"/>
</dbReference>
<dbReference type="InterPro" id="IPR003018">
    <property type="entry name" value="GAF"/>
</dbReference>
<accession>A0ABV8R1K4</accession>
<keyword evidence="2" id="KW-0418">Kinase</keyword>
<dbReference type="SMART" id="SM00065">
    <property type="entry name" value="GAF"/>
    <property type="match status" value="1"/>
</dbReference>
<dbReference type="PANTHER" id="PTHR24421:SF56">
    <property type="entry name" value="OXYGEN SENSOR HISTIDINE KINASE RESPONSE REGULATOR DOST"/>
    <property type="match status" value="1"/>
</dbReference>